<proteinExistence type="predicted"/>
<sequence length="112" mass="13027">MKIKCNCPQDTHEIIVEADYETDPLWCENCGANLDIDVLPVSQNLMKEVEKWAINYGEWMDWENDRLMVKGEYLEMKHNEIGQSLTMKIKEELEGLSVVFKPSGTAELYKKL</sequence>
<gene>
    <name evidence="1" type="ORF">AS888_21635</name>
</gene>
<keyword evidence="2" id="KW-1185">Reference proteome</keyword>
<protein>
    <submittedName>
        <fullName evidence="1">Uncharacterized protein</fullName>
    </submittedName>
</protein>
<dbReference type="AlphaFoldDB" id="A0A120GPC2"/>
<organism evidence="1 2">
    <name type="scientific">Peribacillus simplex</name>
    <dbReference type="NCBI Taxonomy" id="1478"/>
    <lineage>
        <taxon>Bacteria</taxon>
        <taxon>Bacillati</taxon>
        <taxon>Bacillota</taxon>
        <taxon>Bacilli</taxon>
        <taxon>Bacillales</taxon>
        <taxon>Bacillaceae</taxon>
        <taxon>Peribacillus</taxon>
    </lineage>
</organism>
<accession>A0A120GPC2</accession>
<dbReference type="Proteomes" id="UP000064189">
    <property type="component" value="Unassembled WGS sequence"/>
</dbReference>
<reference evidence="1 2" key="1">
    <citation type="submission" date="2015-11" db="EMBL/GenBank/DDBJ databases">
        <title>Genome Sequence of Bacillus simplex strain VanAntwerpen2.</title>
        <authorList>
            <person name="Couger M.B."/>
        </authorList>
    </citation>
    <scope>NUCLEOTIDE SEQUENCE [LARGE SCALE GENOMIC DNA]</scope>
    <source>
        <strain evidence="1 2">VanAntwerpen02</strain>
    </source>
</reference>
<comment type="caution">
    <text evidence="1">The sequence shown here is derived from an EMBL/GenBank/DDBJ whole genome shotgun (WGS) entry which is preliminary data.</text>
</comment>
<evidence type="ECO:0000313" key="2">
    <source>
        <dbReference type="Proteomes" id="UP000064189"/>
    </source>
</evidence>
<dbReference type="RefSeq" id="WP_061142764.1">
    <property type="nucleotide sequence ID" value="NZ_LNNH01000027.1"/>
</dbReference>
<evidence type="ECO:0000313" key="1">
    <source>
        <dbReference type="EMBL" id="KWW17623.1"/>
    </source>
</evidence>
<dbReference type="EMBL" id="LNNH01000027">
    <property type="protein sequence ID" value="KWW17623.1"/>
    <property type="molecule type" value="Genomic_DNA"/>
</dbReference>
<name>A0A120GPC2_9BACI</name>